<evidence type="ECO:0000256" key="1">
    <source>
        <dbReference type="ARBA" id="ARBA00022491"/>
    </source>
</evidence>
<evidence type="ECO:0000256" key="4">
    <source>
        <dbReference type="ARBA" id="ARBA00023163"/>
    </source>
</evidence>
<organism evidence="6 7">
    <name type="scientific">Rugosimonospora africana</name>
    <dbReference type="NCBI Taxonomy" id="556532"/>
    <lineage>
        <taxon>Bacteria</taxon>
        <taxon>Bacillati</taxon>
        <taxon>Actinomycetota</taxon>
        <taxon>Actinomycetes</taxon>
        <taxon>Micromonosporales</taxon>
        <taxon>Micromonosporaceae</taxon>
        <taxon>Rugosimonospora</taxon>
    </lineage>
</organism>
<dbReference type="PANTHER" id="PTHR30146:SF148">
    <property type="entry name" value="HTH-TYPE TRANSCRIPTIONAL REPRESSOR PURR-RELATED"/>
    <property type="match status" value="1"/>
</dbReference>
<dbReference type="InterPro" id="IPR001761">
    <property type="entry name" value="Peripla_BP/Lac1_sug-bd_dom"/>
</dbReference>
<dbReference type="InterPro" id="IPR000524">
    <property type="entry name" value="Tscrpt_reg_HTH_GntR"/>
</dbReference>
<accession>A0A8J3QR40</accession>
<dbReference type="InterPro" id="IPR036390">
    <property type="entry name" value="WH_DNA-bd_sf"/>
</dbReference>
<dbReference type="GO" id="GO:0000976">
    <property type="term" value="F:transcription cis-regulatory region binding"/>
    <property type="evidence" value="ECO:0007669"/>
    <property type="project" value="TreeGrafter"/>
</dbReference>
<dbReference type="Gene3D" id="1.10.10.10">
    <property type="entry name" value="Winged helix-like DNA-binding domain superfamily/Winged helix DNA-binding domain"/>
    <property type="match status" value="1"/>
</dbReference>
<comment type="caution">
    <text evidence="6">The sequence shown here is derived from an EMBL/GenBank/DDBJ whole genome shotgun (WGS) entry which is preliminary data.</text>
</comment>
<evidence type="ECO:0000256" key="3">
    <source>
        <dbReference type="ARBA" id="ARBA00023125"/>
    </source>
</evidence>
<dbReference type="PANTHER" id="PTHR30146">
    <property type="entry name" value="LACI-RELATED TRANSCRIPTIONAL REPRESSOR"/>
    <property type="match status" value="1"/>
</dbReference>
<evidence type="ECO:0000259" key="5">
    <source>
        <dbReference type="PROSITE" id="PS50949"/>
    </source>
</evidence>
<dbReference type="Pfam" id="PF00392">
    <property type="entry name" value="GntR"/>
    <property type="match status" value="1"/>
</dbReference>
<protein>
    <submittedName>
        <fullName evidence="6">Arabinose metabolism transcriptional repressor</fullName>
    </submittedName>
</protein>
<proteinExistence type="predicted"/>
<reference evidence="6" key="1">
    <citation type="submission" date="2021-01" db="EMBL/GenBank/DDBJ databases">
        <title>Whole genome shotgun sequence of Rugosimonospora africana NBRC 104875.</title>
        <authorList>
            <person name="Komaki H."/>
            <person name="Tamura T."/>
        </authorList>
    </citation>
    <scope>NUCLEOTIDE SEQUENCE</scope>
    <source>
        <strain evidence="6">NBRC 104875</strain>
    </source>
</reference>
<dbReference type="PROSITE" id="PS50949">
    <property type="entry name" value="HTH_GNTR"/>
    <property type="match status" value="1"/>
</dbReference>
<evidence type="ECO:0000256" key="2">
    <source>
        <dbReference type="ARBA" id="ARBA00023015"/>
    </source>
</evidence>
<name>A0A8J3QR40_9ACTN</name>
<dbReference type="GO" id="GO:0003700">
    <property type="term" value="F:DNA-binding transcription factor activity"/>
    <property type="evidence" value="ECO:0007669"/>
    <property type="project" value="InterPro"/>
</dbReference>
<feature type="domain" description="HTH gntR-type" evidence="5">
    <location>
        <begin position="6"/>
        <end position="74"/>
    </location>
</feature>
<keyword evidence="1" id="KW-0678">Repressor</keyword>
<evidence type="ECO:0000313" key="6">
    <source>
        <dbReference type="EMBL" id="GIH15374.1"/>
    </source>
</evidence>
<sequence>MQHPNAPLYQQVKRILVGAISRGEYEPDQPFVTQREVCERYGVSTTTAVRALNELVADGILVRRRGKGTFVADRSGRPATDAGGPAIACVVQGLSGPHVSQIVRGVESVCAQRGYRMFLSESDGSADRQGRALRQAIDTGAGGVVLYSVEGETNTDLIEELRHRRIPLVLVDRYRTDLATDAVVADDFGLGYDITRELIERGHHRIATLWTETNCTSVRDRLTGHEHALREYGLPILPELTRLRPYHTLSGGSQRSALSRLLDNVEPPTALLCANGYILARAATDLLHLSGALPADVELASMDDAGPYDIAPLTVLSATLPSTEIGQQAAELVIDRIGAEDPYRDVRRIVLGVRIRRRDGIAARLQATAAR</sequence>
<dbReference type="CDD" id="cd06267">
    <property type="entry name" value="PBP1_LacI_sugar_binding-like"/>
    <property type="match status" value="1"/>
</dbReference>
<dbReference type="SUPFAM" id="SSF46785">
    <property type="entry name" value="Winged helix' DNA-binding domain"/>
    <property type="match status" value="1"/>
</dbReference>
<dbReference type="CDD" id="cd07377">
    <property type="entry name" value="WHTH_GntR"/>
    <property type="match status" value="1"/>
</dbReference>
<evidence type="ECO:0000313" key="7">
    <source>
        <dbReference type="Proteomes" id="UP000642748"/>
    </source>
</evidence>
<keyword evidence="3" id="KW-0238">DNA-binding</keyword>
<keyword evidence="4" id="KW-0804">Transcription</keyword>
<dbReference type="SUPFAM" id="SSF53822">
    <property type="entry name" value="Periplasmic binding protein-like I"/>
    <property type="match status" value="1"/>
</dbReference>
<dbReference type="SMART" id="SM00345">
    <property type="entry name" value="HTH_GNTR"/>
    <property type="match status" value="1"/>
</dbReference>
<dbReference type="Pfam" id="PF00532">
    <property type="entry name" value="Peripla_BP_1"/>
    <property type="match status" value="1"/>
</dbReference>
<keyword evidence="7" id="KW-1185">Reference proteome</keyword>
<dbReference type="Proteomes" id="UP000642748">
    <property type="component" value="Unassembled WGS sequence"/>
</dbReference>
<gene>
    <name evidence="6" type="primary">araR</name>
    <name evidence="6" type="ORF">Raf01_35460</name>
</gene>
<dbReference type="InterPro" id="IPR028082">
    <property type="entry name" value="Peripla_BP_I"/>
</dbReference>
<dbReference type="EMBL" id="BONZ01000034">
    <property type="protein sequence ID" value="GIH15374.1"/>
    <property type="molecule type" value="Genomic_DNA"/>
</dbReference>
<dbReference type="AlphaFoldDB" id="A0A8J3QR40"/>
<dbReference type="InterPro" id="IPR036388">
    <property type="entry name" value="WH-like_DNA-bd_sf"/>
</dbReference>
<dbReference type="Gene3D" id="3.40.50.2300">
    <property type="match status" value="2"/>
</dbReference>
<keyword evidence="2" id="KW-0805">Transcription regulation</keyword>